<dbReference type="Gene3D" id="3.30.70.100">
    <property type="match status" value="1"/>
</dbReference>
<dbReference type="Proteomes" id="UP000001494">
    <property type="component" value="Chromosome"/>
</dbReference>
<accession>A0A0H3FX60</accession>
<dbReference type="RefSeq" id="WP_011240622.1">
    <property type="nucleotide sequence ID" value="NC_017262.1"/>
</dbReference>
<organism evidence="2 3">
    <name type="scientific">Zymomonas mobilis subsp. mobilis (strain ATCC 10988 / DSM 424 / LMG 404 / NCIMB 8938 / NRRL B-806 / ZM1)</name>
    <dbReference type="NCBI Taxonomy" id="555217"/>
    <lineage>
        <taxon>Bacteria</taxon>
        <taxon>Pseudomonadati</taxon>
        <taxon>Pseudomonadota</taxon>
        <taxon>Alphaproteobacteria</taxon>
        <taxon>Sphingomonadales</taxon>
        <taxon>Zymomonadaceae</taxon>
        <taxon>Zymomonas</taxon>
    </lineage>
</organism>
<dbReference type="PROSITE" id="PS51725">
    <property type="entry name" value="ABM"/>
    <property type="match status" value="1"/>
</dbReference>
<dbReference type="GO" id="GO:0004497">
    <property type="term" value="F:monooxygenase activity"/>
    <property type="evidence" value="ECO:0007669"/>
    <property type="project" value="UniProtKB-KW"/>
</dbReference>
<proteinExistence type="predicted"/>
<protein>
    <submittedName>
        <fullName evidence="2">Antibiotic biosynthesis monooxygenase</fullName>
    </submittedName>
</protein>
<gene>
    <name evidence="2" type="ordered locus">Zmob_0549</name>
</gene>
<evidence type="ECO:0000259" key="1">
    <source>
        <dbReference type="PROSITE" id="PS51725"/>
    </source>
</evidence>
<evidence type="ECO:0000313" key="2">
    <source>
        <dbReference type="EMBL" id="AEH62394.1"/>
    </source>
</evidence>
<keyword evidence="2" id="KW-0560">Oxidoreductase</keyword>
<dbReference type="EMBL" id="CP002850">
    <property type="protein sequence ID" value="AEH62394.1"/>
    <property type="molecule type" value="Genomic_DNA"/>
</dbReference>
<dbReference type="AlphaFoldDB" id="A0A0H3FX60"/>
<dbReference type="InterPro" id="IPR007138">
    <property type="entry name" value="ABM_dom"/>
</dbReference>
<dbReference type="SUPFAM" id="SSF54909">
    <property type="entry name" value="Dimeric alpha+beta barrel"/>
    <property type="match status" value="1"/>
</dbReference>
<feature type="domain" description="ABM" evidence="1">
    <location>
        <begin position="2"/>
        <end position="96"/>
    </location>
</feature>
<dbReference type="KEGG" id="zmm:Zmob_0549"/>
<dbReference type="HOGENOM" id="CLU_156590_2_0_5"/>
<sequence length="98" mass="11279">MIYEFLQISIKENSEDSFIAAVEKAKPLFLNSPGCEGMTLTRSHEHKGRFCLVIRWESIEAHVEGFRKSDALPQWRALVNEYFSEPPKGEHLIPVFEA</sequence>
<dbReference type="eggNOG" id="COG2329">
    <property type="taxonomic scope" value="Bacteria"/>
</dbReference>
<dbReference type="InterPro" id="IPR011008">
    <property type="entry name" value="Dimeric_a/b-barrel"/>
</dbReference>
<reference evidence="2 3" key="1">
    <citation type="journal article" date="2011" name="J. Bacteriol.">
        <title>Genome sequence of the ethanol-producing Zymomonas mobilis subsp. mobilis lectotype strain ATCC 10988.</title>
        <authorList>
            <person name="Pappas K.M."/>
            <person name="Kouvelis V.N."/>
            <person name="Saunders E."/>
            <person name="Brettin T.S."/>
            <person name="Bruce D."/>
            <person name="Detter C."/>
            <person name="Balakireva M."/>
            <person name="Han C.S."/>
            <person name="Savvakis G."/>
            <person name="Kyrpides N.C."/>
            <person name="Typas M.A."/>
        </authorList>
    </citation>
    <scope>NUCLEOTIDE SEQUENCE [LARGE SCALE GENOMIC DNA]</scope>
    <source>
        <strain evidence="3">ATCC 10988 / DSM 424 / CCUG 17860 / LMG 404 / NCIMB 8938 / NRRL B-806 / ZM1</strain>
    </source>
</reference>
<dbReference type="Pfam" id="PF03992">
    <property type="entry name" value="ABM"/>
    <property type="match status" value="1"/>
</dbReference>
<dbReference type="OrthoDB" id="9798157at2"/>
<dbReference type="GeneID" id="79904091"/>
<name>A0A0H3FX60_ZYMMA</name>
<evidence type="ECO:0000313" key="3">
    <source>
        <dbReference type="Proteomes" id="UP000001494"/>
    </source>
</evidence>
<keyword evidence="2" id="KW-0503">Monooxygenase</keyword>